<dbReference type="Proteomes" id="UP001607302">
    <property type="component" value="Unassembled WGS sequence"/>
</dbReference>
<comment type="caution">
    <text evidence="1">The sequence shown here is derived from an EMBL/GenBank/DDBJ whole genome shotgun (WGS) entry which is preliminary data.</text>
</comment>
<proteinExistence type="predicted"/>
<organism evidence="1 2">
    <name type="scientific">Vespula squamosa</name>
    <name type="common">Southern yellow jacket</name>
    <name type="synonym">Wasp</name>
    <dbReference type="NCBI Taxonomy" id="30214"/>
    <lineage>
        <taxon>Eukaryota</taxon>
        <taxon>Metazoa</taxon>
        <taxon>Ecdysozoa</taxon>
        <taxon>Arthropoda</taxon>
        <taxon>Hexapoda</taxon>
        <taxon>Insecta</taxon>
        <taxon>Pterygota</taxon>
        <taxon>Neoptera</taxon>
        <taxon>Endopterygota</taxon>
        <taxon>Hymenoptera</taxon>
        <taxon>Apocrita</taxon>
        <taxon>Aculeata</taxon>
        <taxon>Vespoidea</taxon>
        <taxon>Vespidae</taxon>
        <taxon>Vespinae</taxon>
        <taxon>Vespula</taxon>
    </lineage>
</organism>
<keyword evidence="2" id="KW-1185">Reference proteome</keyword>
<gene>
    <name evidence="1" type="ORF">V1478_006719</name>
</gene>
<reference evidence="1 2" key="1">
    <citation type="journal article" date="2024" name="Ann. Entomol. Soc. Am.">
        <title>Genomic analyses of the southern and eastern yellowjacket wasps (Hymenoptera: Vespidae) reveal evolutionary signatures of social life.</title>
        <authorList>
            <person name="Catto M.A."/>
            <person name="Caine P.B."/>
            <person name="Orr S.E."/>
            <person name="Hunt B.G."/>
            <person name="Goodisman M.A.D."/>
        </authorList>
    </citation>
    <scope>NUCLEOTIDE SEQUENCE [LARGE SCALE GENOMIC DNA]</scope>
    <source>
        <strain evidence="1">233</strain>
        <tissue evidence="1">Head and thorax</tissue>
    </source>
</reference>
<evidence type="ECO:0000313" key="2">
    <source>
        <dbReference type="Proteomes" id="UP001607302"/>
    </source>
</evidence>
<sequence length="202" mass="23057">MSHRSLRILIISDGYAMDDENVSARRTKPKAKYRKISQNIDSWRRFRELVISPEAISEADRASGVGARVVDFAANAVTIVYREPLQSRIKASCPRAASNPRNNTALSVYLPIYVQTQCYEGATRRRPLVICTFSWHLFLEEEDNNGYALREPRVDLKRKMGHVNALGTLPRTQNMLTTLETEYVCSHLSRGLAETRRAEDDR</sequence>
<accession>A0ABD2B165</accession>
<dbReference type="EMBL" id="JAUDFV010000133">
    <property type="protein sequence ID" value="KAL2726441.1"/>
    <property type="molecule type" value="Genomic_DNA"/>
</dbReference>
<dbReference type="AlphaFoldDB" id="A0ABD2B165"/>
<protein>
    <submittedName>
        <fullName evidence="1">Uncharacterized protein</fullName>
    </submittedName>
</protein>
<evidence type="ECO:0000313" key="1">
    <source>
        <dbReference type="EMBL" id="KAL2726441.1"/>
    </source>
</evidence>
<name>A0ABD2B165_VESSQ</name>